<dbReference type="EC" id="2.7.1.107" evidence="3 24"/>
<keyword evidence="13 22" id="KW-0067">ATP-binding</keyword>
<evidence type="ECO:0000256" key="4">
    <source>
        <dbReference type="ARBA" id="ARBA00017575"/>
    </source>
</evidence>
<evidence type="ECO:0000256" key="3">
    <source>
        <dbReference type="ARBA" id="ARBA00012133"/>
    </source>
</evidence>
<keyword evidence="16 24" id="KW-0443">Lipid metabolism</keyword>
<evidence type="ECO:0000256" key="2">
    <source>
        <dbReference type="ARBA" id="ARBA00005967"/>
    </source>
</evidence>
<evidence type="ECO:0000256" key="12">
    <source>
        <dbReference type="ARBA" id="ARBA00022777"/>
    </source>
</evidence>
<name>A0A238J020_9RHOB</name>
<feature type="binding site" evidence="22">
    <location>
        <position position="11"/>
    </location>
    <ligand>
        <name>ATP</name>
        <dbReference type="ChEBI" id="CHEBI:30616"/>
    </ligand>
</feature>
<gene>
    <name evidence="25" type="primary">dgkA_1</name>
    <name evidence="25" type="ORF">BOA8489_01772</name>
</gene>
<dbReference type="OrthoDB" id="7595530at2"/>
<comment type="similarity">
    <text evidence="2 24">Belongs to the bacterial diacylglycerol kinase family.</text>
</comment>
<dbReference type="Gene3D" id="1.10.287.3610">
    <property type="match status" value="1"/>
</dbReference>
<dbReference type="GO" id="GO:0004143">
    <property type="term" value="F:ATP-dependent diacylglycerol kinase activity"/>
    <property type="evidence" value="ECO:0007669"/>
    <property type="project" value="UniProtKB-EC"/>
</dbReference>
<dbReference type="Pfam" id="PF01219">
    <property type="entry name" value="DAGK_prokar"/>
    <property type="match status" value="1"/>
</dbReference>
<feature type="transmembrane region" description="Helical" evidence="24">
    <location>
        <begin position="98"/>
        <end position="122"/>
    </location>
</feature>
<dbReference type="EMBL" id="FXXQ01000005">
    <property type="protein sequence ID" value="SMX23661.1"/>
    <property type="molecule type" value="Genomic_DNA"/>
</dbReference>
<evidence type="ECO:0000256" key="19">
    <source>
        <dbReference type="ARBA" id="ARBA00023264"/>
    </source>
</evidence>
<feature type="active site" description="Proton acceptor" evidence="20">
    <location>
        <position position="71"/>
    </location>
</feature>
<dbReference type="RefSeq" id="WP_093973646.1">
    <property type="nucleotide sequence ID" value="NZ_FXXQ01000005.1"/>
</dbReference>
<comment type="cofactor">
    <cofactor evidence="23">
        <name>Mg(2+)</name>
        <dbReference type="ChEBI" id="CHEBI:18420"/>
    </cofactor>
    <text evidence="23">Mn(2+), Zn(2+), Cd(2+) and Co(2+) support activity to lesser extents.</text>
</comment>
<feature type="transmembrane region" description="Helical" evidence="24">
    <location>
        <begin position="57"/>
        <end position="77"/>
    </location>
</feature>
<keyword evidence="19 24" id="KW-1208">Phospholipid metabolism</keyword>
<keyword evidence="8 24" id="KW-0808">Transferase</keyword>
<dbReference type="PANTHER" id="PTHR34299">
    <property type="entry name" value="DIACYLGLYCEROL KINASE"/>
    <property type="match status" value="1"/>
</dbReference>
<evidence type="ECO:0000256" key="20">
    <source>
        <dbReference type="PIRSR" id="PIRSR600829-1"/>
    </source>
</evidence>
<keyword evidence="7 24" id="KW-0997">Cell inner membrane</keyword>
<feature type="binding site" evidence="21">
    <location>
        <position position="71"/>
    </location>
    <ligand>
        <name>substrate</name>
    </ligand>
</feature>
<keyword evidence="9 24" id="KW-0812">Transmembrane</keyword>
<feature type="binding site" evidence="22">
    <location>
        <position position="30"/>
    </location>
    <ligand>
        <name>ATP</name>
        <dbReference type="ChEBI" id="CHEBI:30616"/>
    </ligand>
</feature>
<dbReference type="InterPro" id="IPR033718">
    <property type="entry name" value="DAGK_prok"/>
</dbReference>
<evidence type="ECO:0000256" key="10">
    <source>
        <dbReference type="ARBA" id="ARBA00022723"/>
    </source>
</evidence>
<keyword evidence="5" id="KW-1003">Cell membrane</keyword>
<evidence type="ECO:0000313" key="26">
    <source>
        <dbReference type="Proteomes" id="UP000201838"/>
    </source>
</evidence>
<dbReference type="CDD" id="cd14264">
    <property type="entry name" value="DAGK_IM"/>
    <property type="match status" value="1"/>
</dbReference>
<evidence type="ECO:0000256" key="15">
    <source>
        <dbReference type="ARBA" id="ARBA00022989"/>
    </source>
</evidence>
<organism evidence="25 26">
    <name type="scientific">Boseongicola aestuarii</name>
    <dbReference type="NCBI Taxonomy" id="1470561"/>
    <lineage>
        <taxon>Bacteria</taxon>
        <taxon>Pseudomonadati</taxon>
        <taxon>Pseudomonadota</taxon>
        <taxon>Alphaproteobacteria</taxon>
        <taxon>Rhodobacterales</taxon>
        <taxon>Paracoccaceae</taxon>
        <taxon>Boseongicola</taxon>
    </lineage>
</organism>
<keyword evidence="6" id="KW-0444">Lipid biosynthesis</keyword>
<comment type="function">
    <text evidence="24">Catalyzes the ATP-dependent phosphorylation of sn-l,2-diacylglycerol (DAG) to phosphatidic acid. Involved in the recycling of diacylglycerol produced as a by-product during membrane-derived oligosaccharide (MDO) biosynthesis.</text>
</comment>
<keyword evidence="11 22" id="KW-0547">Nucleotide-binding</keyword>
<keyword evidence="15 24" id="KW-1133">Transmembrane helix</keyword>
<evidence type="ECO:0000256" key="5">
    <source>
        <dbReference type="ARBA" id="ARBA00022475"/>
    </source>
</evidence>
<keyword evidence="12 24" id="KW-0418">Kinase</keyword>
<evidence type="ECO:0000256" key="6">
    <source>
        <dbReference type="ARBA" id="ARBA00022516"/>
    </source>
</evidence>
<evidence type="ECO:0000256" key="22">
    <source>
        <dbReference type="PIRSR" id="PIRSR600829-3"/>
    </source>
</evidence>
<reference evidence="26" key="1">
    <citation type="submission" date="2017-05" db="EMBL/GenBank/DDBJ databases">
        <authorList>
            <person name="Rodrigo-Torres L."/>
            <person name="Arahal R. D."/>
            <person name="Lucena T."/>
        </authorList>
    </citation>
    <scope>NUCLEOTIDE SEQUENCE [LARGE SCALE GENOMIC DNA]</scope>
    <source>
        <strain evidence="26">CECT 8489</strain>
    </source>
</reference>
<proteinExistence type="inferred from homology"/>
<feature type="binding site" evidence="21">
    <location>
        <position position="100"/>
    </location>
    <ligand>
        <name>substrate</name>
    </ligand>
</feature>
<feature type="binding site" evidence="21">
    <location>
        <begin position="32"/>
        <end position="36"/>
    </location>
    <ligand>
        <name>substrate</name>
    </ligand>
</feature>
<evidence type="ECO:0000256" key="18">
    <source>
        <dbReference type="ARBA" id="ARBA00023209"/>
    </source>
</evidence>
<dbReference type="InterPro" id="IPR036945">
    <property type="entry name" value="DAGK_sf"/>
</dbReference>
<feature type="binding site" evidence="23">
    <location>
        <position position="78"/>
    </location>
    <ligand>
        <name>a divalent metal cation</name>
        <dbReference type="ChEBI" id="CHEBI:60240"/>
    </ligand>
</feature>
<evidence type="ECO:0000256" key="14">
    <source>
        <dbReference type="ARBA" id="ARBA00022842"/>
    </source>
</evidence>
<evidence type="ECO:0000256" key="23">
    <source>
        <dbReference type="PIRSR" id="PIRSR600829-4"/>
    </source>
</evidence>
<evidence type="ECO:0000256" key="17">
    <source>
        <dbReference type="ARBA" id="ARBA00023136"/>
    </source>
</evidence>
<feature type="binding site" evidence="21">
    <location>
        <position position="11"/>
    </location>
    <ligand>
        <name>substrate</name>
    </ligand>
</feature>
<dbReference type="AlphaFoldDB" id="A0A238J020"/>
<accession>A0A238J020</accession>
<dbReference type="GO" id="GO:0046872">
    <property type="term" value="F:metal ion binding"/>
    <property type="evidence" value="ECO:0007669"/>
    <property type="project" value="UniProtKB-KW"/>
</dbReference>
<evidence type="ECO:0000256" key="16">
    <source>
        <dbReference type="ARBA" id="ARBA00023098"/>
    </source>
</evidence>
<evidence type="ECO:0000256" key="13">
    <source>
        <dbReference type="ARBA" id="ARBA00022840"/>
    </source>
</evidence>
<dbReference type="PANTHER" id="PTHR34299:SF1">
    <property type="entry name" value="DIACYLGLYCEROL KINASE"/>
    <property type="match status" value="1"/>
</dbReference>
<dbReference type="GO" id="GO:0006654">
    <property type="term" value="P:phosphatidic acid biosynthetic process"/>
    <property type="evidence" value="ECO:0007669"/>
    <property type="project" value="InterPro"/>
</dbReference>
<feature type="binding site" evidence="22">
    <location>
        <begin position="87"/>
        <end position="89"/>
    </location>
    <ligand>
        <name>ATP</name>
        <dbReference type="ChEBI" id="CHEBI:30616"/>
    </ligand>
</feature>
<sequence length="128" mass="14145">MKKETPSGINRLIAAYRNSVAGFQDIWQREEAFRQEVIVLGLSFPLAFWIGNSLAHMGLLIGSILLLIIVEILNSAIEATIDRIGTERHELSRIAKDLGSLAVMITNLFPLTIWGASILSWLGLITLS</sequence>
<evidence type="ECO:0000256" key="8">
    <source>
        <dbReference type="ARBA" id="ARBA00022679"/>
    </source>
</evidence>
<keyword evidence="10 23" id="KW-0479">Metal-binding</keyword>
<feature type="binding site" evidence="22">
    <location>
        <position position="78"/>
    </location>
    <ligand>
        <name>ATP</name>
        <dbReference type="ChEBI" id="CHEBI:30616"/>
    </ligand>
</feature>
<feature type="binding site" evidence="23">
    <location>
        <position position="30"/>
    </location>
    <ligand>
        <name>a divalent metal cation</name>
        <dbReference type="ChEBI" id="CHEBI:60240"/>
    </ligand>
</feature>
<evidence type="ECO:0000256" key="7">
    <source>
        <dbReference type="ARBA" id="ARBA00022519"/>
    </source>
</evidence>
<evidence type="ECO:0000256" key="21">
    <source>
        <dbReference type="PIRSR" id="PIRSR600829-2"/>
    </source>
</evidence>
<evidence type="ECO:0000256" key="24">
    <source>
        <dbReference type="RuleBase" id="RU363065"/>
    </source>
</evidence>
<keyword evidence="18" id="KW-0594">Phospholipid biosynthesis</keyword>
<dbReference type="InterPro" id="IPR000829">
    <property type="entry name" value="DAGK"/>
</dbReference>
<comment type="catalytic activity">
    <reaction evidence="24">
        <text>a 1,2-diacyl-sn-glycerol + ATP = a 1,2-diacyl-sn-glycero-3-phosphate + ADP + H(+)</text>
        <dbReference type="Rhea" id="RHEA:10272"/>
        <dbReference type="ChEBI" id="CHEBI:15378"/>
        <dbReference type="ChEBI" id="CHEBI:17815"/>
        <dbReference type="ChEBI" id="CHEBI:30616"/>
        <dbReference type="ChEBI" id="CHEBI:58608"/>
        <dbReference type="ChEBI" id="CHEBI:456216"/>
        <dbReference type="EC" id="2.7.1.107"/>
    </reaction>
</comment>
<feature type="binding site" evidence="22">
    <location>
        <begin position="96"/>
        <end position="97"/>
    </location>
    <ligand>
        <name>ATP</name>
        <dbReference type="ChEBI" id="CHEBI:30616"/>
    </ligand>
</feature>
<evidence type="ECO:0000313" key="25">
    <source>
        <dbReference type="EMBL" id="SMX23661.1"/>
    </source>
</evidence>
<keyword evidence="17 24" id="KW-0472">Membrane</keyword>
<keyword evidence="14 23" id="KW-0460">Magnesium</keyword>
<dbReference type="Proteomes" id="UP000201838">
    <property type="component" value="Unassembled WGS sequence"/>
</dbReference>
<evidence type="ECO:0000256" key="9">
    <source>
        <dbReference type="ARBA" id="ARBA00022692"/>
    </source>
</evidence>
<protein>
    <recommendedName>
        <fullName evidence="4 24">Diacylglycerol kinase</fullName>
        <ecNumber evidence="3 24">2.7.1.107</ecNumber>
    </recommendedName>
</protein>
<comment type="caution">
    <text evidence="24">Lacks conserved residue(s) required for the propagation of feature annotation.</text>
</comment>
<evidence type="ECO:0000256" key="11">
    <source>
        <dbReference type="ARBA" id="ARBA00022741"/>
    </source>
</evidence>
<comment type="subcellular location">
    <subcellularLocation>
        <location evidence="1 24">Cell inner membrane</location>
        <topology evidence="1 24">Multi-pass membrane protein</topology>
    </subcellularLocation>
</comment>
<keyword evidence="26" id="KW-1185">Reference proteome</keyword>
<evidence type="ECO:0000256" key="1">
    <source>
        <dbReference type="ARBA" id="ARBA00004429"/>
    </source>
</evidence>
<dbReference type="GO" id="GO:0005886">
    <property type="term" value="C:plasma membrane"/>
    <property type="evidence" value="ECO:0007669"/>
    <property type="project" value="UniProtKB-SubCell"/>
</dbReference>
<dbReference type="GO" id="GO:0005524">
    <property type="term" value="F:ATP binding"/>
    <property type="evidence" value="ECO:0007669"/>
    <property type="project" value="UniProtKB-KW"/>
</dbReference>